<organism evidence="8 9">
    <name type="scientific">Candidatus Rhodobacter oscarellae</name>
    <dbReference type="NCBI Taxonomy" id="1675527"/>
    <lineage>
        <taxon>Bacteria</taxon>
        <taxon>Pseudomonadati</taxon>
        <taxon>Pseudomonadota</taxon>
        <taxon>Alphaproteobacteria</taxon>
        <taxon>Rhodobacterales</taxon>
        <taxon>Rhodobacter group</taxon>
        <taxon>Rhodobacter</taxon>
    </lineage>
</organism>
<evidence type="ECO:0000259" key="6">
    <source>
        <dbReference type="Pfam" id="PF07731"/>
    </source>
</evidence>
<reference evidence="8 9" key="1">
    <citation type="submission" date="2015-06" db="EMBL/GenBank/DDBJ databases">
        <title>Draft genome sequence of an Alphaproteobacteria species associated to the Mediterranean sponge Oscarella lobularis.</title>
        <authorList>
            <person name="Jourda C."/>
            <person name="Santini S."/>
            <person name="Claverie J.-M."/>
        </authorList>
    </citation>
    <scope>NUCLEOTIDE SEQUENCE [LARGE SCALE GENOMIC DNA]</scope>
    <source>
        <strain evidence="8">IGS</strain>
    </source>
</reference>
<dbReference type="InterPro" id="IPR011707">
    <property type="entry name" value="Cu-oxidase-like_N"/>
</dbReference>
<evidence type="ECO:0000313" key="8">
    <source>
        <dbReference type="EMBL" id="KMW58571.1"/>
    </source>
</evidence>
<dbReference type="GO" id="GO:0016491">
    <property type="term" value="F:oxidoreductase activity"/>
    <property type="evidence" value="ECO:0007669"/>
    <property type="project" value="UniProtKB-KW"/>
</dbReference>
<protein>
    <submittedName>
        <fullName evidence="8">Blue copper oxidase CueO</fullName>
    </submittedName>
</protein>
<feature type="chain" id="PRO_5005318035" evidence="4">
    <location>
        <begin position="35"/>
        <end position="633"/>
    </location>
</feature>
<dbReference type="Pfam" id="PF00394">
    <property type="entry name" value="Cu-oxidase"/>
    <property type="match status" value="1"/>
</dbReference>
<keyword evidence="2" id="KW-0560">Oxidoreductase</keyword>
<dbReference type="GO" id="GO:0005507">
    <property type="term" value="F:copper ion binding"/>
    <property type="evidence" value="ECO:0007669"/>
    <property type="project" value="InterPro"/>
</dbReference>
<feature type="domain" description="Plastocyanin-like" evidence="7">
    <location>
        <begin position="139"/>
        <end position="218"/>
    </location>
</feature>
<dbReference type="SUPFAM" id="SSF49503">
    <property type="entry name" value="Cupredoxins"/>
    <property type="match status" value="3"/>
</dbReference>
<dbReference type="PATRIC" id="fig|1675527.3.peg.3711"/>
<dbReference type="RefSeq" id="WP_049644165.1">
    <property type="nucleotide sequence ID" value="NZ_LFTY01000002.1"/>
</dbReference>
<accession>A0A0J9E779</accession>
<evidence type="ECO:0000259" key="7">
    <source>
        <dbReference type="Pfam" id="PF07732"/>
    </source>
</evidence>
<dbReference type="InterPro" id="IPR001117">
    <property type="entry name" value="Cu-oxidase_2nd"/>
</dbReference>
<evidence type="ECO:0000256" key="2">
    <source>
        <dbReference type="ARBA" id="ARBA00023002"/>
    </source>
</evidence>
<name>A0A0J9E779_9RHOB</name>
<dbReference type="PROSITE" id="PS00080">
    <property type="entry name" value="MULTICOPPER_OXIDASE2"/>
    <property type="match status" value="1"/>
</dbReference>
<feature type="domain" description="Plastocyanin-like" evidence="6">
    <location>
        <begin position="488"/>
        <end position="623"/>
    </location>
</feature>
<feature type="signal peptide" evidence="4">
    <location>
        <begin position="1"/>
        <end position="34"/>
    </location>
</feature>
<dbReference type="STRING" id="1675527.AIOL_003548"/>
<feature type="region of interest" description="Disordered" evidence="3">
    <location>
        <begin position="31"/>
        <end position="50"/>
    </location>
</feature>
<dbReference type="InterPro" id="IPR045087">
    <property type="entry name" value="Cu-oxidase_fam"/>
</dbReference>
<evidence type="ECO:0000259" key="5">
    <source>
        <dbReference type="Pfam" id="PF00394"/>
    </source>
</evidence>
<evidence type="ECO:0000313" key="9">
    <source>
        <dbReference type="Proteomes" id="UP000037178"/>
    </source>
</evidence>
<feature type="domain" description="Plastocyanin-like" evidence="5">
    <location>
        <begin position="301"/>
        <end position="422"/>
    </location>
</feature>
<dbReference type="Proteomes" id="UP000037178">
    <property type="component" value="Unassembled WGS sequence"/>
</dbReference>
<dbReference type="InterPro" id="IPR008972">
    <property type="entry name" value="Cupredoxin"/>
</dbReference>
<feature type="compositionally biased region" description="Low complexity" evidence="3">
    <location>
        <begin position="31"/>
        <end position="44"/>
    </location>
</feature>
<sequence length="633" mass="68986">MTKDVTRRDFLSRSGSLLAAGTAAATLAADKAQAATQDAPAAPAEPYSGSTNDYTLTSDWKVVESFGADASVSETGVTAKLRAWNDSVPGPLLTSEPGNLLNIKVVNNLTAYNVEPYVSKTNPLFQWDGNHNVPHGLSATNLHVHGLEVIPHLFEGGEGTTDPTADMIQIPPEGGTRDYTFQLPNDQPPGLFWYHPHKHGSTVVQAVSGMAGGILIKGDIDEVPEIKAAADNILVVQDIGLFQTDNPDRDGADTWIYEPVQNTIWQTFSAGQVTVFNPATGQKENTDFKGGFTTGDYAIRYFLVNGTPIFKETHNPANPTAPTGKALSGNIPNYTMKQGEVARFRILNANSDDVMPLYLQGHDLYLIGMDGVNLPKLKTINAVPATASETEYQILIAPANRTEFLVKAANLPGTYDLVQAPQSLQFLESDRRVIATITITDETNDMDLPSALPVQKRHFPLTPDSDVIRKRYVNFGMQFPGMANEVVGIDFLINNQLYDERGVPFVVDLGTTEDWVLGSPGHVMSPPAGSMPGHMNNTEGHPFHIHVNSFEVIAEADVAPDGTVTNYVRYPDDQVLIQDTVWVPMGKQITIRNTFKEWAGKSVYHCHILPHEDTGMMQNFLILDGSDSHSDHG</sequence>
<dbReference type="PANTHER" id="PTHR11709">
    <property type="entry name" value="MULTI-COPPER OXIDASE"/>
    <property type="match status" value="1"/>
</dbReference>
<keyword evidence="9" id="KW-1185">Reference proteome</keyword>
<proteinExistence type="predicted"/>
<evidence type="ECO:0000256" key="4">
    <source>
        <dbReference type="SAM" id="SignalP"/>
    </source>
</evidence>
<dbReference type="InterPro" id="IPR006311">
    <property type="entry name" value="TAT_signal"/>
</dbReference>
<dbReference type="InterPro" id="IPR011706">
    <property type="entry name" value="Cu-oxidase_C"/>
</dbReference>
<dbReference type="Gene3D" id="2.60.40.420">
    <property type="entry name" value="Cupredoxins - blue copper proteins"/>
    <property type="match status" value="3"/>
</dbReference>
<dbReference type="PROSITE" id="PS51318">
    <property type="entry name" value="TAT"/>
    <property type="match status" value="1"/>
</dbReference>
<dbReference type="Pfam" id="PF07731">
    <property type="entry name" value="Cu-oxidase_2"/>
    <property type="match status" value="1"/>
</dbReference>
<dbReference type="Pfam" id="PF07732">
    <property type="entry name" value="Cu-oxidase_3"/>
    <property type="match status" value="1"/>
</dbReference>
<dbReference type="PANTHER" id="PTHR11709:SF518">
    <property type="entry name" value="MULTICOPPER OXIDASE"/>
    <property type="match status" value="1"/>
</dbReference>
<keyword evidence="1" id="KW-0479">Metal-binding</keyword>
<dbReference type="AlphaFoldDB" id="A0A0J9E779"/>
<evidence type="ECO:0000256" key="3">
    <source>
        <dbReference type="SAM" id="MobiDB-lite"/>
    </source>
</evidence>
<keyword evidence="4" id="KW-0732">Signal</keyword>
<dbReference type="OrthoDB" id="9757546at2"/>
<comment type="caution">
    <text evidence="8">The sequence shown here is derived from an EMBL/GenBank/DDBJ whole genome shotgun (WGS) entry which is preliminary data.</text>
</comment>
<dbReference type="EMBL" id="LFTY01000002">
    <property type="protein sequence ID" value="KMW58571.1"/>
    <property type="molecule type" value="Genomic_DNA"/>
</dbReference>
<evidence type="ECO:0000256" key="1">
    <source>
        <dbReference type="ARBA" id="ARBA00022723"/>
    </source>
</evidence>
<dbReference type="InterPro" id="IPR002355">
    <property type="entry name" value="Cu_oxidase_Cu_BS"/>
</dbReference>
<gene>
    <name evidence="8" type="ORF">AIOL_003548</name>
</gene>